<feature type="binding site" evidence="8">
    <location>
        <position position="373"/>
    </location>
    <ligand>
        <name>[4Fe-4S] cluster</name>
        <dbReference type="ChEBI" id="CHEBI:49883"/>
        <label>2</label>
    </ligand>
</feature>
<dbReference type="Gene3D" id="3.30.70.20">
    <property type="match status" value="1"/>
</dbReference>
<feature type="domain" description="4Fe-4S ferredoxin-type" evidence="9">
    <location>
        <begin position="351"/>
        <end position="384"/>
    </location>
</feature>
<feature type="binding site" evidence="8">
    <location>
        <position position="409"/>
    </location>
    <ligand>
        <name>[4Fe-4S] cluster</name>
        <dbReference type="ChEBI" id="CHEBI:49883"/>
        <label>2</label>
    </ligand>
</feature>
<feature type="binding site" evidence="8">
    <location>
        <position position="406"/>
    </location>
    <ligand>
        <name>[4Fe-4S] cluster</name>
        <dbReference type="ChEBI" id="CHEBI:49883"/>
        <label>2</label>
    </ligand>
</feature>
<evidence type="ECO:0000256" key="8">
    <source>
        <dbReference type="HAMAP-Rule" id="MF_00461"/>
    </source>
</evidence>
<protein>
    <recommendedName>
        <fullName evidence="8">Ion-translocating oxidoreductase complex subunit C</fullName>
        <ecNumber evidence="8">7.-.-.-</ecNumber>
    </recommendedName>
    <alternativeName>
        <fullName evidence="8">Rnf electron transport complex subunit C</fullName>
    </alternativeName>
</protein>
<dbReference type="NCBIfam" id="NF003454">
    <property type="entry name" value="PRK05035.1"/>
    <property type="match status" value="1"/>
</dbReference>
<dbReference type="InterPro" id="IPR026902">
    <property type="entry name" value="RnfC_N"/>
</dbReference>
<evidence type="ECO:0000256" key="6">
    <source>
        <dbReference type="ARBA" id="ARBA00023004"/>
    </source>
</evidence>
<feature type="binding site" evidence="8">
    <location>
        <position position="413"/>
    </location>
    <ligand>
        <name>[4Fe-4S] cluster</name>
        <dbReference type="ChEBI" id="CHEBI:49883"/>
        <label>1</label>
    </ligand>
</feature>
<feature type="binding site" evidence="8">
    <location>
        <position position="369"/>
    </location>
    <ligand>
        <name>[4Fe-4S] cluster</name>
        <dbReference type="ChEBI" id="CHEBI:49883"/>
        <label>1</label>
    </ligand>
</feature>
<dbReference type="EC" id="7.-.-.-" evidence="8"/>
<dbReference type="PANTHER" id="PTHR43034">
    <property type="entry name" value="ION-TRANSLOCATING OXIDOREDUCTASE COMPLEX SUBUNIT C"/>
    <property type="match status" value="1"/>
</dbReference>
<dbReference type="Proteomes" id="UP000824633">
    <property type="component" value="Chromosome"/>
</dbReference>
<dbReference type="Pfam" id="PF01512">
    <property type="entry name" value="Complex1_51K"/>
    <property type="match status" value="1"/>
</dbReference>
<dbReference type="SUPFAM" id="SSF46548">
    <property type="entry name" value="alpha-helical ferredoxin"/>
    <property type="match status" value="1"/>
</dbReference>
<feature type="binding site" evidence="8">
    <location>
        <position position="403"/>
    </location>
    <ligand>
        <name>[4Fe-4S] cluster</name>
        <dbReference type="ChEBI" id="CHEBI:49883"/>
        <label>2</label>
    </ligand>
</feature>
<gene>
    <name evidence="8 10" type="primary">rnfC</name>
    <name evidence="10" type="ORF">psyc5s11_06610</name>
</gene>
<organism evidence="10 11">
    <name type="scientific">Clostridium gelidum</name>
    <dbReference type="NCBI Taxonomy" id="704125"/>
    <lineage>
        <taxon>Bacteria</taxon>
        <taxon>Bacillati</taxon>
        <taxon>Bacillota</taxon>
        <taxon>Clostridia</taxon>
        <taxon>Eubacteriales</taxon>
        <taxon>Clostridiaceae</taxon>
        <taxon>Clostridium</taxon>
    </lineage>
</organism>
<keyword evidence="2 8" id="KW-0004">4Fe-4S</keyword>
<keyword evidence="6 8" id="KW-0408">Iron</keyword>
<keyword evidence="1 8" id="KW-0813">Transport</keyword>
<keyword evidence="8" id="KW-1003">Cell membrane</keyword>
<evidence type="ECO:0000256" key="4">
    <source>
        <dbReference type="ARBA" id="ARBA00022737"/>
    </source>
</evidence>
<dbReference type="InterPro" id="IPR037225">
    <property type="entry name" value="Nuo51_FMN-bd_sf"/>
</dbReference>
<evidence type="ECO:0000256" key="3">
    <source>
        <dbReference type="ARBA" id="ARBA00022723"/>
    </source>
</evidence>
<dbReference type="PROSITE" id="PS51379">
    <property type="entry name" value="4FE4S_FER_2"/>
    <property type="match status" value="2"/>
</dbReference>
<keyword evidence="4 8" id="KW-0677">Repeat</keyword>
<dbReference type="Pfam" id="PF10531">
    <property type="entry name" value="SLBB"/>
    <property type="match status" value="1"/>
</dbReference>
<comment type="function">
    <text evidence="8">Part of a membrane-bound complex that couples electron transfer with translocation of ions across the membrane.</text>
</comment>
<accession>A0ABN6IVX1</accession>
<dbReference type="Pfam" id="PF13375">
    <property type="entry name" value="RnfC_N"/>
    <property type="match status" value="1"/>
</dbReference>
<evidence type="ECO:0000256" key="2">
    <source>
        <dbReference type="ARBA" id="ARBA00022485"/>
    </source>
</evidence>
<proteinExistence type="inferred from homology"/>
<dbReference type="InterPro" id="IPR017896">
    <property type="entry name" value="4Fe4S_Fe-S-bd"/>
</dbReference>
<dbReference type="PROSITE" id="PS00198">
    <property type="entry name" value="4FE4S_FER_1"/>
    <property type="match status" value="1"/>
</dbReference>
<evidence type="ECO:0000313" key="10">
    <source>
        <dbReference type="EMBL" id="BCZ44594.1"/>
    </source>
</evidence>
<sequence length="437" mass="47145">MLKRFLGGIHPKDSKVYTMDKVIEMPPLPSEVVIPMSQHIGAPCTPLVKVGDIVKKGQVIAESDAFMHSPVHASISGEVIKIAEMPHASRVSCLSIVIKNDGLDEWAPGIPLHREWDKLETKEILDIIKGAGAVGMGGATFPTHIKLSPNKEVDVLIINAAECEPYLTADYRMMLEYANRIVTGVKIAMKVLGVSKCFIGIEDNKPEAVKVMKDAFKGTNIEVVALPTKYPQGAEKMLIKVLTDREVPAGGLPMDVGVVVQNVGTAVAICDAVVSGIPLIERVTTVSGDSIKEPKNLLLRIGTSYDYVMDYCGGFSKTPEKIISGGPMMGMAQFTLDVPVIKGTSGILALSSDVVNSGEESPCIRCGRCVKACPMGLVPSMLSILGERNKFKEAKEEYGLFNCIECGSCVYTCPAKRNIVQYIKYSKAQNLAQSAKK</sequence>
<keyword evidence="8" id="KW-1278">Translocase</keyword>
<dbReference type="NCBIfam" id="TIGR01945">
    <property type="entry name" value="rnfC"/>
    <property type="match status" value="1"/>
</dbReference>
<dbReference type="PANTHER" id="PTHR43034:SF2">
    <property type="entry name" value="ION-TRANSLOCATING OXIDOREDUCTASE COMPLEX SUBUNIT C"/>
    <property type="match status" value="1"/>
</dbReference>
<comment type="subcellular location">
    <subcellularLocation>
        <location evidence="8">Cell membrane</location>
        <topology evidence="8">Peripheral membrane protein</topology>
    </subcellularLocation>
</comment>
<dbReference type="InterPro" id="IPR010208">
    <property type="entry name" value="Ion_transpt_RnfC/RsxC"/>
</dbReference>
<evidence type="ECO:0000256" key="7">
    <source>
        <dbReference type="ARBA" id="ARBA00023014"/>
    </source>
</evidence>
<keyword evidence="11" id="KW-1185">Reference proteome</keyword>
<feature type="binding site" evidence="8">
    <location>
        <position position="363"/>
    </location>
    <ligand>
        <name>[4Fe-4S] cluster</name>
        <dbReference type="ChEBI" id="CHEBI:49883"/>
        <label>1</label>
    </ligand>
</feature>
<comment type="subunit">
    <text evidence="8">The complex is composed of six subunits: RnfA, RnfB, RnfC, RnfD, RnfE and RnfG.</text>
</comment>
<feature type="domain" description="4Fe-4S ferredoxin-type" evidence="9">
    <location>
        <begin position="394"/>
        <end position="425"/>
    </location>
</feature>
<comment type="similarity">
    <text evidence="8">Belongs to the 4Fe4S bacterial-type ferredoxin family. RnfC subfamily.</text>
</comment>
<dbReference type="RefSeq" id="WP_224036262.1">
    <property type="nucleotide sequence ID" value="NZ_AP024849.1"/>
</dbReference>
<dbReference type="Gene3D" id="3.40.50.11540">
    <property type="entry name" value="NADH-ubiquinone oxidoreductase 51kDa subunit"/>
    <property type="match status" value="1"/>
</dbReference>
<keyword evidence="8" id="KW-0472">Membrane</keyword>
<evidence type="ECO:0000259" key="9">
    <source>
        <dbReference type="PROSITE" id="PS51379"/>
    </source>
</evidence>
<evidence type="ECO:0000256" key="1">
    <source>
        <dbReference type="ARBA" id="ARBA00022448"/>
    </source>
</evidence>
<keyword evidence="7 8" id="KW-0411">Iron-sulfur</keyword>
<dbReference type="HAMAP" id="MF_00461">
    <property type="entry name" value="RsxC_RnfC"/>
    <property type="match status" value="1"/>
</dbReference>
<comment type="cofactor">
    <cofactor evidence="8">
        <name>[4Fe-4S] cluster</name>
        <dbReference type="ChEBI" id="CHEBI:49883"/>
    </cofactor>
    <text evidence="8">Binds 2 [4Fe-4S] clusters per subunit.</text>
</comment>
<name>A0ABN6IVX1_9CLOT</name>
<evidence type="ECO:0000256" key="5">
    <source>
        <dbReference type="ARBA" id="ARBA00022982"/>
    </source>
</evidence>
<keyword evidence="5 8" id="KW-0249">Electron transport</keyword>
<dbReference type="Pfam" id="PF13237">
    <property type="entry name" value="Fer4_10"/>
    <property type="match status" value="1"/>
</dbReference>
<feature type="binding site" evidence="8">
    <location>
        <position position="366"/>
    </location>
    <ligand>
        <name>[4Fe-4S] cluster</name>
        <dbReference type="ChEBI" id="CHEBI:49883"/>
        <label>1</label>
    </ligand>
</feature>
<dbReference type="InterPro" id="IPR017900">
    <property type="entry name" value="4Fe4S_Fe_S_CS"/>
</dbReference>
<dbReference type="EMBL" id="AP024849">
    <property type="protein sequence ID" value="BCZ44594.1"/>
    <property type="molecule type" value="Genomic_DNA"/>
</dbReference>
<dbReference type="InterPro" id="IPR011538">
    <property type="entry name" value="Nuo51_FMN-bd"/>
</dbReference>
<keyword evidence="3 8" id="KW-0479">Metal-binding</keyword>
<evidence type="ECO:0000313" key="11">
    <source>
        <dbReference type="Proteomes" id="UP000824633"/>
    </source>
</evidence>
<dbReference type="SUPFAM" id="SSF142019">
    <property type="entry name" value="Nqo1 FMN-binding domain-like"/>
    <property type="match status" value="1"/>
</dbReference>
<dbReference type="InterPro" id="IPR019554">
    <property type="entry name" value="Soluble_ligand-bd"/>
</dbReference>
<reference evidence="11" key="1">
    <citation type="submission" date="2021-07" db="EMBL/GenBank/DDBJ databases">
        <title>Complete genome sequencing of a Clostridium isolate.</title>
        <authorList>
            <person name="Ueki A."/>
            <person name="Tonouchi A."/>
        </authorList>
    </citation>
    <scope>NUCLEOTIDE SEQUENCE [LARGE SCALE GENOMIC DNA]</scope>
    <source>
        <strain evidence="11">C5S11</strain>
    </source>
</reference>